<name>A0A943A3E6_9FIRM</name>
<dbReference type="PANTHER" id="PTHR23416">
    <property type="entry name" value="SIALIC ACID SYNTHASE-RELATED"/>
    <property type="match status" value="1"/>
</dbReference>
<keyword evidence="2" id="KW-0677">Repeat</keyword>
<evidence type="ECO:0000313" key="3">
    <source>
        <dbReference type="EMBL" id="MBS4884440.1"/>
    </source>
</evidence>
<evidence type="ECO:0000256" key="2">
    <source>
        <dbReference type="ARBA" id="ARBA00022737"/>
    </source>
</evidence>
<proteinExistence type="predicted"/>
<comment type="caution">
    <text evidence="3">The sequence shown here is derived from an EMBL/GenBank/DDBJ whole genome shotgun (WGS) entry which is preliminary data.</text>
</comment>
<dbReference type="InterPro" id="IPR018357">
    <property type="entry name" value="Hexapep_transf_CS"/>
</dbReference>
<dbReference type="GO" id="GO:0016746">
    <property type="term" value="F:acyltransferase activity"/>
    <property type="evidence" value="ECO:0007669"/>
    <property type="project" value="UniProtKB-KW"/>
</dbReference>
<dbReference type="PROSITE" id="PS00101">
    <property type="entry name" value="HEXAPEP_TRANSFERASES"/>
    <property type="match status" value="1"/>
</dbReference>
<accession>A0A943A3E6</accession>
<gene>
    <name evidence="3" type="ORF">KHZ85_06710</name>
</gene>
<dbReference type="Pfam" id="PF00132">
    <property type="entry name" value="Hexapep"/>
    <property type="match status" value="1"/>
</dbReference>
<sequence length="231" mass="26191">MFKELAKKIVYGQKYDSESYIKYLRKIGVRIGNDCTIYVPRKTTIDEQNPFLIDIGNHVRITQGVTILTHGYDWSVLKGVYGDVLGSCGKVKIGNNVFIGMNSTILKGVTIGDNVIIGAGSLVTSNIENNCVAAGNPCKKIMTIDDYHKKRINAQVKEAKQLVEEYRKVYKCDPNSETLREFFWLFANGDDIIPSSWNDVLKLCENYSFTTSIFNKNEKNYENLEDFLKSI</sequence>
<dbReference type="AlphaFoldDB" id="A0A943A3E6"/>
<dbReference type="InterPro" id="IPR011004">
    <property type="entry name" value="Trimer_LpxA-like_sf"/>
</dbReference>
<dbReference type="RefSeq" id="WP_278640350.1">
    <property type="nucleotide sequence ID" value="NZ_JAGZMZ010000015.1"/>
</dbReference>
<dbReference type="InterPro" id="IPR051159">
    <property type="entry name" value="Hexapeptide_acetyltransf"/>
</dbReference>
<evidence type="ECO:0000313" key="4">
    <source>
        <dbReference type="Proteomes" id="UP000753219"/>
    </source>
</evidence>
<dbReference type="CDD" id="cd04647">
    <property type="entry name" value="LbH_MAT_like"/>
    <property type="match status" value="1"/>
</dbReference>
<protein>
    <submittedName>
        <fullName evidence="3">Acyltransferase</fullName>
    </submittedName>
</protein>
<dbReference type="InterPro" id="IPR001451">
    <property type="entry name" value="Hexapep"/>
</dbReference>
<reference evidence="3" key="1">
    <citation type="submission" date="2021-02" db="EMBL/GenBank/DDBJ databases">
        <title>Infant gut strain persistence is associated with maternal origin, phylogeny, and functional potential including surface adhesion and iron acquisition.</title>
        <authorList>
            <person name="Lou Y.C."/>
        </authorList>
    </citation>
    <scope>NUCLEOTIDE SEQUENCE</scope>
    <source>
        <strain evidence="3">L3_108_103G1_dasL3_108_103G1_concoct_2</strain>
    </source>
</reference>
<keyword evidence="1" id="KW-0808">Transferase</keyword>
<dbReference type="PANTHER" id="PTHR23416:SF78">
    <property type="entry name" value="LIPOPOLYSACCHARIDE BIOSYNTHESIS O-ACETYL TRANSFERASE WBBJ-RELATED"/>
    <property type="match status" value="1"/>
</dbReference>
<organism evidence="3 4">
    <name type="scientific">Amedibacillus dolichus</name>
    <dbReference type="NCBI Taxonomy" id="31971"/>
    <lineage>
        <taxon>Bacteria</taxon>
        <taxon>Bacillati</taxon>
        <taxon>Bacillota</taxon>
        <taxon>Erysipelotrichia</taxon>
        <taxon>Erysipelotrichales</taxon>
        <taxon>Erysipelotrichaceae</taxon>
        <taxon>Amedibacillus</taxon>
    </lineage>
</organism>
<dbReference type="Gene3D" id="2.160.10.10">
    <property type="entry name" value="Hexapeptide repeat proteins"/>
    <property type="match status" value="1"/>
</dbReference>
<evidence type="ECO:0000256" key="1">
    <source>
        <dbReference type="ARBA" id="ARBA00022679"/>
    </source>
</evidence>
<dbReference type="EMBL" id="JAGZMZ010000015">
    <property type="protein sequence ID" value="MBS4884440.1"/>
    <property type="molecule type" value="Genomic_DNA"/>
</dbReference>
<keyword evidence="3" id="KW-0012">Acyltransferase</keyword>
<dbReference type="Proteomes" id="UP000753219">
    <property type="component" value="Unassembled WGS sequence"/>
</dbReference>
<dbReference type="SUPFAM" id="SSF51161">
    <property type="entry name" value="Trimeric LpxA-like enzymes"/>
    <property type="match status" value="1"/>
</dbReference>